<dbReference type="Proteomes" id="UP000007635">
    <property type="component" value="Chromosome I"/>
</dbReference>
<dbReference type="SMART" id="SM00271">
    <property type="entry name" value="DnaJ"/>
    <property type="match status" value="1"/>
</dbReference>
<dbReference type="PANTHER" id="PTHR44873:SF1">
    <property type="entry name" value="DNAJ HOMOLOG SUBFAMILY C MEMBER 30, MITOCHONDRIAL"/>
    <property type="match status" value="1"/>
</dbReference>
<dbReference type="GeneTree" id="ENSGT00510000048685"/>
<dbReference type="PANTHER" id="PTHR44873">
    <property type="entry name" value="DNAJ HOMOLOG SUBFAMILY C MEMBER 30, MITOCHONDRIAL"/>
    <property type="match status" value="1"/>
</dbReference>
<keyword evidence="7 13" id="KW-0472">Membrane</keyword>
<name>A0AAQ4PQU9_GASAC</name>
<evidence type="ECO:0000256" key="1">
    <source>
        <dbReference type="ARBA" id="ARBA00004434"/>
    </source>
</evidence>
<keyword evidence="5 13" id="KW-1133">Transmembrane helix</keyword>
<reference evidence="15" key="3">
    <citation type="submission" date="2025-09" db="UniProtKB">
        <authorList>
            <consortium name="Ensembl"/>
        </authorList>
    </citation>
    <scope>IDENTIFICATION</scope>
</reference>
<evidence type="ECO:0000256" key="2">
    <source>
        <dbReference type="ARBA" id="ARBA00022692"/>
    </source>
</evidence>
<keyword evidence="8" id="KW-0143">Chaperone</keyword>
<dbReference type="FunFam" id="1.10.287.110:FF:000060">
    <property type="entry name" value="DnaJ (Hsp40) homolog, subfamily C, member 30"/>
    <property type="match status" value="1"/>
</dbReference>
<keyword evidence="2 13" id="KW-0812">Transmembrane</keyword>
<dbReference type="PRINTS" id="PR00625">
    <property type="entry name" value="JDOMAIN"/>
</dbReference>
<evidence type="ECO:0000256" key="12">
    <source>
        <dbReference type="SAM" id="MobiDB-lite"/>
    </source>
</evidence>
<proteinExistence type="predicted"/>
<organism evidence="15 16">
    <name type="scientific">Gasterosteus aculeatus aculeatus</name>
    <name type="common">three-spined stickleback</name>
    <dbReference type="NCBI Taxonomy" id="481459"/>
    <lineage>
        <taxon>Eukaryota</taxon>
        <taxon>Metazoa</taxon>
        <taxon>Chordata</taxon>
        <taxon>Craniata</taxon>
        <taxon>Vertebrata</taxon>
        <taxon>Euteleostomi</taxon>
        <taxon>Actinopterygii</taxon>
        <taxon>Neopterygii</taxon>
        <taxon>Teleostei</taxon>
        <taxon>Neoteleostei</taxon>
        <taxon>Acanthomorphata</taxon>
        <taxon>Eupercaria</taxon>
        <taxon>Perciformes</taxon>
        <taxon>Cottioidei</taxon>
        <taxon>Gasterosteales</taxon>
        <taxon>Gasterosteidae</taxon>
        <taxon>Gasterosteus</taxon>
    </lineage>
</organism>
<evidence type="ECO:0000256" key="9">
    <source>
        <dbReference type="ARBA" id="ARBA00058822"/>
    </source>
</evidence>
<dbReference type="Pfam" id="PF00226">
    <property type="entry name" value="DnaJ"/>
    <property type="match status" value="1"/>
</dbReference>
<evidence type="ECO:0000313" key="15">
    <source>
        <dbReference type="Ensembl" id="ENSGACP00000041259.1"/>
    </source>
</evidence>
<evidence type="ECO:0000256" key="4">
    <source>
        <dbReference type="ARBA" id="ARBA00022946"/>
    </source>
</evidence>
<sequence>RFGIYHLKIRCFKLVSLKSRKRLKRRPNTLQASSRGYSWRRDSGSKQPPLLHRSRTSYYDTLKVSPGATQSQIKTAYYKQSFVYHPDKNPGDEEANRRFSEISEAYTVLGSISLRRKYDRGLLSGSDVQGAGRPARRFSQAGGKAMFDFDAFYRAHYGEQLQRERDMKARRQRVQEQQEESLKRWRQGKMMEMTAAMLLAMAGLLIVNLSNS</sequence>
<dbReference type="InterPro" id="IPR036869">
    <property type="entry name" value="J_dom_sf"/>
</dbReference>
<keyword evidence="16" id="KW-1185">Reference proteome</keyword>
<evidence type="ECO:0000256" key="3">
    <source>
        <dbReference type="ARBA" id="ARBA00022792"/>
    </source>
</evidence>
<dbReference type="InterPro" id="IPR001623">
    <property type="entry name" value="DnaJ_domain"/>
</dbReference>
<evidence type="ECO:0000256" key="7">
    <source>
        <dbReference type="ARBA" id="ARBA00023136"/>
    </source>
</evidence>
<evidence type="ECO:0000256" key="11">
    <source>
        <dbReference type="ARBA" id="ARBA00070112"/>
    </source>
</evidence>
<comment type="subcellular location">
    <subcellularLocation>
        <location evidence="1">Mitochondrion inner membrane</location>
        <topology evidence="1">Single-pass membrane protein</topology>
    </subcellularLocation>
</comment>
<evidence type="ECO:0000256" key="13">
    <source>
        <dbReference type="SAM" id="Phobius"/>
    </source>
</evidence>
<evidence type="ECO:0000256" key="8">
    <source>
        <dbReference type="ARBA" id="ARBA00023186"/>
    </source>
</evidence>
<dbReference type="Ensembl" id="ENSGACT00000068322.1">
    <property type="protein sequence ID" value="ENSGACP00000041259.1"/>
    <property type="gene ID" value="ENSGACG00000030618.1"/>
</dbReference>
<dbReference type="AlphaFoldDB" id="A0AAQ4PQU9"/>
<dbReference type="SUPFAM" id="SSF46565">
    <property type="entry name" value="Chaperone J-domain"/>
    <property type="match status" value="1"/>
</dbReference>
<comment type="subunit">
    <text evidence="10">Associates with the ATP synthase complex. Interacts with MT-ATP6; interaction is direct. Interacts with ATP5MC2; interaction is direct.</text>
</comment>
<accession>A0AAQ4PQU9</accession>
<feature type="region of interest" description="Disordered" evidence="12">
    <location>
        <begin position="23"/>
        <end position="52"/>
    </location>
</feature>
<protein>
    <recommendedName>
        <fullName evidence="11">DnaJ homolog subfamily C member 30, mitochondrial</fullName>
    </recommendedName>
</protein>
<feature type="region of interest" description="Disordered" evidence="12">
    <location>
        <begin position="164"/>
        <end position="183"/>
    </location>
</feature>
<evidence type="ECO:0000256" key="5">
    <source>
        <dbReference type="ARBA" id="ARBA00022989"/>
    </source>
</evidence>
<evidence type="ECO:0000313" key="16">
    <source>
        <dbReference type="Proteomes" id="UP000007635"/>
    </source>
</evidence>
<comment type="function">
    <text evidence="9">Mitochondrial protein enriched in neurons that acts as a regulator of mitochondrial respiration. Associates with the ATP synthase complex and facilitates ATP synthesis. May be a chaperone protein involved in the turnover of the subunits of mitochondrial complex I N-module. It facilitates the degradation of N-module subunits damaged by oxidative stress, and contributes to complex I functional efficiency.</text>
</comment>
<evidence type="ECO:0000256" key="10">
    <source>
        <dbReference type="ARBA" id="ARBA00065070"/>
    </source>
</evidence>
<evidence type="ECO:0000259" key="14">
    <source>
        <dbReference type="PROSITE" id="PS50076"/>
    </source>
</evidence>
<keyword evidence="4" id="KW-0809">Transit peptide</keyword>
<keyword evidence="6" id="KW-0496">Mitochondrion</keyword>
<dbReference type="InterPro" id="IPR053025">
    <property type="entry name" value="Mito_ATP_Synthase-Asso"/>
</dbReference>
<keyword evidence="3" id="KW-0999">Mitochondrion inner membrane</keyword>
<reference evidence="15" key="2">
    <citation type="submission" date="2025-08" db="UniProtKB">
        <authorList>
            <consortium name="Ensembl"/>
        </authorList>
    </citation>
    <scope>IDENTIFICATION</scope>
</reference>
<feature type="domain" description="J" evidence="14">
    <location>
        <begin position="57"/>
        <end position="122"/>
    </location>
</feature>
<reference evidence="15 16" key="1">
    <citation type="journal article" date="2021" name="G3 (Bethesda)">
        <title>Improved contiguity of the threespine stickleback genome using long-read sequencing.</title>
        <authorList>
            <person name="Nath S."/>
            <person name="Shaw D.E."/>
            <person name="White M.A."/>
        </authorList>
    </citation>
    <scope>NUCLEOTIDE SEQUENCE [LARGE SCALE GENOMIC DNA]</scope>
    <source>
        <strain evidence="15 16">Lake Benthic</strain>
    </source>
</reference>
<dbReference type="PROSITE" id="PS50076">
    <property type="entry name" value="DNAJ_2"/>
    <property type="match status" value="1"/>
</dbReference>
<evidence type="ECO:0000256" key="6">
    <source>
        <dbReference type="ARBA" id="ARBA00023128"/>
    </source>
</evidence>
<feature type="transmembrane region" description="Helical" evidence="13">
    <location>
        <begin position="193"/>
        <end position="210"/>
    </location>
</feature>
<dbReference type="CDD" id="cd06257">
    <property type="entry name" value="DnaJ"/>
    <property type="match status" value="1"/>
</dbReference>
<dbReference type="Gene3D" id="1.10.287.110">
    <property type="entry name" value="DnaJ domain"/>
    <property type="match status" value="1"/>
</dbReference>
<dbReference type="GO" id="GO:0005743">
    <property type="term" value="C:mitochondrial inner membrane"/>
    <property type="evidence" value="ECO:0007669"/>
    <property type="project" value="UniProtKB-SubCell"/>
</dbReference>